<gene>
    <name evidence="6" type="ORF">JHK62_01335</name>
</gene>
<sequence length="404" mass="45419">MKTNDIAVKVEHVSKYFKLPTESSQSLRTTLVNRFKGVKGYKEQHVLKDINFEVKKGDFFGIVGRNGSGKSTLLKIISQIYFPEKGKITIDGKMVSFIELGVGFNPELTGRENVYMNGAMLGFTTEEVDAMYDDIVNFAELHEFMNQKLKNYSSGMQVRLAFSVAIKAQGDILILDEVLAVGDEAFQRKCNDYFLERKNSGKTTILVTHDMGAVKKYCNKAVLIEDGLIKVQGDPDDVANQYSFDNVNIEDVSQEDNDGNDKQQLVSDFKIKLLSKNQVSPDEELVFEFSYNVLSDIETHVAISMIDLDTNYGLYNDNSINLTTSKRGLKKFHYKCSLPYLNNAKLKLVASVRDEEKRVLAFSSASDSPVFLINRKVDVDDKSEFDAATGLLKRNGTWSDVKGQ</sequence>
<proteinExistence type="inferred from homology"/>
<evidence type="ECO:0000313" key="6">
    <source>
        <dbReference type="EMBL" id="MBJ8325322.1"/>
    </source>
</evidence>
<dbReference type="InterPro" id="IPR017871">
    <property type="entry name" value="ABC_transporter-like_CS"/>
</dbReference>
<dbReference type="GO" id="GO:0005524">
    <property type="term" value="F:ATP binding"/>
    <property type="evidence" value="ECO:0007669"/>
    <property type="project" value="UniProtKB-KW"/>
</dbReference>
<keyword evidence="4 6" id="KW-0067">ATP-binding</keyword>
<dbReference type="Gene3D" id="3.40.50.300">
    <property type="entry name" value="P-loop containing nucleotide triphosphate hydrolases"/>
    <property type="match status" value="1"/>
</dbReference>
<dbReference type="InterPro" id="IPR050683">
    <property type="entry name" value="Bact_Polysacc_Export_ATP-bd"/>
</dbReference>
<feature type="domain" description="ABC transporter" evidence="5">
    <location>
        <begin position="27"/>
        <end position="251"/>
    </location>
</feature>
<dbReference type="Pfam" id="PF00005">
    <property type="entry name" value="ABC_tran"/>
    <property type="match status" value="1"/>
</dbReference>
<evidence type="ECO:0000313" key="7">
    <source>
        <dbReference type="Proteomes" id="UP000653045"/>
    </source>
</evidence>
<dbReference type="PANTHER" id="PTHR46743">
    <property type="entry name" value="TEICHOIC ACIDS EXPORT ATP-BINDING PROTEIN TAGH"/>
    <property type="match status" value="1"/>
</dbReference>
<dbReference type="SUPFAM" id="SSF52540">
    <property type="entry name" value="P-loop containing nucleoside triphosphate hydrolases"/>
    <property type="match status" value="1"/>
</dbReference>
<dbReference type="Proteomes" id="UP000653045">
    <property type="component" value="Unassembled WGS sequence"/>
</dbReference>
<dbReference type="InterPro" id="IPR003593">
    <property type="entry name" value="AAA+_ATPase"/>
</dbReference>
<keyword evidence="2" id="KW-0813">Transport</keyword>
<name>A0ABS0ZH67_9STRE</name>
<comment type="similarity">
    <text evidence="1">Belongs to the ABC transporter superfamily.</text>
</comment>
<evidence type="ECO:0000256" key="3">
    <source>
        <dbReference type="ARBA" id="ARBA00022741"/>
    </source>
</evidence>
<dbReference type="InterPro" id="IPR003439">
    <property type="entry name" value="ABC_transporter-like_ATP-bd"/>
</dbReference>
<dbReference type="InterPro" id="IPR027417">
    <property type="entry name" value="P-loop_NTPase"/>
</dbReference>
<evidence type="ECO:0000256" key="4">
    <source>
        <dbReference type="ARBA" id="ARBA00022840"/>
    </source>
</evidence>
<evidence type="ECO:0000256" key="1">
    <source>
        <dbReference type="ARBA" id="ARBA00005417"/>
    </source>
</evidence>
<dbReference type="SMART" id="SM00382">
    <property type="entry name" value="AAA"/>
    <property type="match status" value="1"/>
</dbReference>
<dbReference type="RefSeq" id="WP_199574881.1">
    <property type="nucleotide sequence ID" value="NZ_JAENBO010000001.1"/>
</dbReference>
<keyword evidence="7" id="KW-1185">Reference proteome</keyword>
<dbReference type="PROSITE" id="PS50893">
    <property type="entry name" value="ABC_TRANSPORTER_2"/>
    <property type="match status" value="1"/>
</dbReference>
<accession>A0ABS0ZH67</accession>
<reference evidence="6 7" key="1">
    <citation type="journal article" date="2021" name="Int. J. Syst. Evol. Microbiol.">
        <title>Streptococcus vicugnae sp. nov., isolated from faeces of alpacas (Vicugna pacos) and cattle (Bos taurus), Streptococcus zalophi sp. nov., and Streptococcus pacificus sp. nov., isolated from respiratory tract of California sea lions (Zalophus californianus).</title>
        <authorList>
            <person name="Volokhov D.V."/>
            <person name="Zagorodnyaya T.A."/>
            <person name="Shen Z."/>
            <person name="Blom J."/>
            <person name="Furtak V.A."/>
            <person name="Eisenberg T."/>
            <person name="Fan P."/>
            <person name="Jeong K.C."/>
            <person name="Gao Y."/>
            <person name="Zhang S."/>
            <person name="Amselle M."/>
        </authorList>
    </citation>
    <scope>NUCLEOTIDE SEQUENCE [LARGE SCALE GENOMIC DNA]</scope>
    <source>
        <strain evidence="6 7">CSL7591</strain>
    </source>
</reference>
<comment type="caution">
    <text evidence="6">The sequence shown here is derived from an EMBL/GenBank/DDBJ whole genome shotgun (WGS) entry which is preliminary data.</text>
</comment>
<dbReference type="PANTHER" id="PTHR46743:SF2">
    <property type="entry name" value="TEICHOIC ACIDS EXPORT ATP-BINDING PROTEIN TAGH"/>
    <property type="match status" value="1"/>
</dbReference>
<evidence type="ECO:0000256" key="2">
    <source>
        <dbReference type="ARBA" id="ARBA00022448"/>
    </source>
</evidence>
<dbReference type="EMBL" id="JAENBO010000001">
    <property type="protein sequence ID" value="MBJ8325322.1"/>
    <property type="molecule type" value="Genomic_DNA"/>
</dbReference>
<dbReference type="CDD" id="cd03220">
    <property type="entry name" value="ABC_KpsT_Wzt"/>
    <property type="match status" value="1"/>
</dbReference>
<organism evidence="6 7">
    <name type="scientific">Streptococcus pacificus</name>
    <dbReference type="NCBI Taxonomy" id="2740577"/>
    <lineage>
        <taxon>Bacteria</taxon>
        <taxon>Bacillati</taxon>
        <taxon>Bacillota</taxon>
        <taxon>Bacilli</taxon>
        <taxon>Lactobacillales</taxon>
        <taxon>Streptococcaceae</taxon>
        <taxon>Streptococcus</taxon>
    </lineage>
</organism>
<dbReference type="PROSITE" id="PS00211">
    <property type="entry name" value="ABC_TRANSPORTER_1"/>
    <property type="match status" value="1"/>
</dbReference>
<dbReference type="InterPro" id="IPR015860">
    <property type="entry name" value="ABC_transpr_TagH-like"/>
</dbReference>
<protein>
    <submittedName>
        <fullName evidence="6">ABC transporter ATP-binding protein</fullName>
    </submittedName>
</protein>
<keyword evidence="3" id="KW-0547">Nucleotide-binding</keyword>
<evidence type="ECO:0000259" key="5">
    <source>
        <dbReference type="PROSITE" id="PS50893"/>
    </source>
</evidence>